<proteinExistence type="predicted"/>
<evidence type="ECO:0000313" key="10">
    <source>
        <dbReference type="EMBL" id="POY71923.1"/>
    </source>
</evidence>
<feature type="compositionally biased region" description="Low complexity" evidence="6">
    <location>
        <begin position="761"/>
        <end position="771"/>
    </location>
</feature>
<feature type="domain" description="Phorbol-ester/DAG-type" evidence="8">
    <location>
        <begin position="850"/>
        <end position="898"/>
    </location>
</feature>
<dbReference type="OrthoDB" id="79452at2759"/>
<feature type="compositionally biased region" description="Basic and acidic residues" evidence="6">
    <location>
        <begin position="628"/>
        <end position="638"/>
    </location>
</feature>
<dbReference type="Gene3D" id="1.10.555.10">
    <property type="entry name" value="Rho GTPase activation protein"/>
    <property type="match status" value="1"/>
</dbReference>
<dbReference type="AlphaFoldDB" id="A0A2S5B567"/>
<evidence type="ECO:0000256" key="1">
    <source>
        <dbReference type="ARBA" id="ARBA00022468"/>
    </source>
</evidence>
<dbReference type="SMART" id="SM00324">
    <property type="entry name" value="RhoGAP"/>
    <property type="match status" value="1"/>
</dbReference>
<dbReference type="STRING" id="741276.A0A2S5B567"/>
<dbReference type="EMBL" id="PJQD01000069">
    <property type="protein sequence ID" value="POY71923.1"/>
    <property type="molecule type" value="Genomic_DNA"/>
</dbReference>
<dbReference type="PANTHER" id="PTHR23176">
    <property type="entry name" value="RHO/RAC/CDC GTPASE-ACTIVATING PROTEIN"/>
    <property type="match status" value="1"/>
</dbReference>
<feature type="compositionally biased region" description="Polar residues" evidence="6">
    <location>
        <begin position="195"/>
        <end position="211"/>
    </location>
</feature>
<dbReference type="FunFam" id="1.10.555.10:FF:000043">
    <property type="entry name" value="Rho GTPase activator Rga"/>
    <property type="match status" value="1"/>
</dbReference>
<dbReference type="SMART" id="SM00132">
    <property type="entry name" value="LIM"/>
    <property type="match status" value="2"/>
</dbReference>
<keyword evidence="2 4" id="KW-0479">Metal-binding</keyword>
<dbReference type="InterPro" id="IPR000198">
    <property type="entry name" value="RhoGAP_dom"/>
</dbReference>
<evidence type="ECO:0000313" key="11">
    <source>
        <dbReference type="Proteomes" id="UP000237144"/>
    </source>
</evidence>
<dbReference type="PROSITE" id="PS50023">
    <property type="entry name" value="LIM_DOMAIN_2"/>
    <property type="match status" value="1"/>
</dbReference>
<dbReference type="GO" id="GO:0007165">
    <property type="term" value="P:signal transduction"/>
    <property type="evidence" value="ECO:0007669"/>
    <property type="project" value="InterPro"/>
</dbReference>
<feature type="compositionally biased region" description="Polar residues" evidence="6">
    <location>
        <begin position="174"/>
        <end position="185"/>
    </location>
</feature>
<feature type="compositionally biased region" description="Low complexity" evidence="6">
    <location>
        <begin position="249"/>
        <end position="273"/>
    </location>
</feature>
<evidence type="ECO:0000256" key="2">
    <source>
        <dbReference type="ARBA" id="ARBA00022723"/>
    </source>
</evidence>
<gene>
    <name evidence="10" type="ORF">BMF94_5059</name>
</gene>
<dbReference type="InterPro" id="IPR002219">
    <property type="entry name" value="PKC_DAG/PE"/>
</dbReference>
<dbReference type="Pfam" id="PF00620">
    <property type="entry name" value="RhoGAP"/>
    <property type="match status" value="1"/>
</dbReference>
<dbReference type="Gene3D" id="3.30.60.20">
    <property type="match status" value="1"/>
</dbReference>
<sequence length="1122" mass="119716">MGTVGQAAAAAATTTTAGVTEPAICNSCKRSLDEAQDESVVSFGKYLFHVDCRCAKCNSLVEHNTNLLLLSDGSPVCENCSYMCTICQKPIHNEAIVTGDESYHADCFRCRSCSNKIEELIFAKTNQGIWCMSCHNDRVARTRRHAEAKRRAKKDRDSKVTKSSPGRPDAESRPSGSTEAVTSEQVLAPLDRSRSPGSSPNPAQSPRSRTPSAVRPLPAQPSGQPFTEDSGRALTPATSVSSRTLATDARSSPLPSASSSSSAISPSEGGASPLRPRTPVIASPPPSRPHGPVASADVFADGPAVEERSLSGDAGLASGLSAPAVSSKANNRRSGFYGALARPVPPLQDSTSPSDRRSSVVPVEDPAGSPRRPSHDVSTPPRALGSSLPRGTSDFAASTDELQRPAGRFDQDTLLFLDHVNSASPLQPTSRRAGADVPGDAFTSDEEQLDSSALPRRGTEAEADGPGNGANSPPSDTARRVRESIQLSRGESLRSSLAELDVELVEQLLGELEATQREIKDIKTRYNAFRRASRTAFEGFSMAREEYDKEVAARREVERQMHALRMKFAEQARRLAQVDQDQQTAEDLKRQSTSLRSSVIGMEKHLSQLKAEVALSTAEAAELAALDPVERSGEDAPDRQSYASSSHADVAEALHTRLEAVKNEHRAEIGGLVAERDDLLREIEELRKVRDGHAQEVAELAQRNADLVRQYEATARDHNGLNDSFARLGAIGPRSPHGGHIPSASTSSFMTTSSVPGGRPAAVTTASARAAGSLHGDGEGAHRPFVAEPTSRNKFWGKSKPKPDSSKHGNPAQHNTSSIPVDRSPGVLARGGGGGGAAGAGGAPETSARQHNFQQTSILRPVRCDYCGDKMWGLNEVRCHGCGGYAHAKCAAYLSAPCAAGGAPAAGLSMDELSAAVPSGPSMFGAELTRQAEKEGSLVPTVVVRCVEAVEAGGMLYEGIYRKTGGMGQTKLITQLFDRGSDFDLGDRDKFNDIAAVTSCLKNYFRSLPIPLMTHELHEDFVAAAELPEGEARFEAIERQLNRLPPVHYATARHLFLHLHRVKGFAAENKMTAANLGVVFGPTVLRSPIAAREWSDMGPKTKLVEILCDHAERLFAKQSPGP</sequence>
<protein>
    <recommendedName>
        <fullName evidence="12">RhoGAP-domain-containing protein</fullName>
    </recommendedName>
</protein>
<dbReference type="PROSITE" id="PS00479">
    <property type="entry name" value="ZF_DAG_PE_1"/>
    <property type="match status" value="1"/>
</dbReference>
<dbReference type="CDD" id="cd00159">
    <property type="entry name" value="RhoGAP"/>
    <property type="match status" value="1"/>
</dbReference>
<dbReference type="InterPro" id="IPR001781">
    <property type="entry name" value="Znf_LIM"/>
</dbReference>
<dbReference type="CDD" id="cd09395">
    <property type="entry name" value="LIM2_Rga"/>
    <property type="match status" value="1"/>
</dbReference>
<feature type="compositionally biased region" description="Polar residues" evidence="6">
    <location>
        <begin position="236"/>
        <end position="245"/>
    </location>
</feature>
<feature type="compositionally biased region" description="Low complexity" evidence="6">
    <location>
        <begin position="743"/>
        <end position="754"/>
    </location>
</feature>
<dbReference type="Pfam" id="PF00130">
    <property type="entry name" value="C1_1"/>
    <property type="match status" value="1"/>
</dbReference>
<evidence type="ECO:0000259" key="9">
    <source>
        <dbReference type="PROSITE" id="PS50238"/>
    </source>
</evidence>
<keyword evidence="11" id="KW-1185">Reference proteome</keyword>
<evidence type="ECO:0000256" key="5">
    <source>
        <dbReference type="SAM" id="Coils"/>
    </source>
</evidence>
<dbReference type="InterPro" id="IPR008936">
    <property type="entry name" value="Rho_GTPase_activation_prot"/>
</dbReference>
<feature type="region of interest" description="Disordered" evidence="6">
    <location>
        <begin position="424"/>
        <end position="488"/>
    </location>
</feature>
<dbReference type="InterPro" id="IPR050729">
    <property type="entry name" value="Rho-GAP"/>
</dbReference>
<feature type="coiled-coil region" evidence="5">
    <location>
        <begin position="669"/>
        <end position="717"/>
    </location>
</feature>
<feature type="region of interest" description="Disordered" evidence="6">
    <location>
        <begin position="145"/>
        <end position="403"/>
    </location>
</feature>
<feature type="domain" description="Rho-GAP" evidence="9">
    <location>
        <begin position="926"/>
        <end position="1115"/>
    </location>
</feature>
<dbReference type="GO" id="GO:0005737">
    <property type="term" value="C:cytoplasm"/>
    <property type="evidence" value="ECO:0007669"/>
    <property type="project" value="TreeGrafter"/>
</dbReference>
<dbReference type="Gene3D" id="2.10.110.10">
    <property type="entry name" value="Cysteine Rich Protein"/>
    <property type="match status" value="2"/>
</dbReference>
<evidence type="ECO:0000256" key="6">
    <source>
        <dbReference type="SAM" id="MobiDB-lite"/>
    </source>
</evidence>
<feature type="domain" description="LIM zinc-binding" evidence="7">
    <location>
        <begin position="82"/>
        <end position="141"/>
    </location>
</feature>
<keyword evidence="1" id="KW-0343">GTPase activation</keyword>
<dbReference type="FunFam" id="2.10.110.10:FF:000160">
    <property type="entry name" value="Signal transducer, putative"/>
    <property type="match status" value="1"/>
</dbReference>
<feature type="coiled-coil region" evidence="5">
    <location>
        <begin position="505"/>
        <end position="532"/>
    </location>
</feature>
<keyword evidence="4" id="KW-0440">LIM domain</keyword>
<reference evidence="10 11" key="1">
    <citation type="journal article" date="2018" name="Front. Microbiol.">
        <title>Prospects for Fungal Bioremediation of Acidic Radioactive Waste Sites: Characterization and Genome Sequence of Rhodotorula taiwanensis MD1149.</title>
        <authorList>
            <person name="Tkavc R."/>
            <person name="Matrosova V.Y."/>
            <person name="Grichenko O.E."/>
            <person name="Gostincar C."/>
            <person name="Volpe R.P."/>
            <person name="Klimenkova P."/>
            <person name="Gaidamakova E.K."/>
            <person name="Zhou C.E."/>
            <person name="Stewart B.J."/>
            <person name="Lyman M.G."/>
            <person name="Malfatti S.A."/>
            <person name="Rubinfeld B."/>
            <person name="Courtot M."/>
            <person name="Singh J."/>
            <person name="Dalgard C.L."/>
            <person name="Hamilton T."/>
            <person name="Frey K.G."/>
            <person name="Gunde-Cimerman N."/>
            <person name="Dugan L."/>
            <person name="Daly M.J."/>
        </authorList>
    </citation>
    <scope>NUCLEOTIDE SEQUENCE [LARGE SCALE GENOMIC DNA]</scope>
    <source>
        <strain evidence="10 11">MD1149</strain>
    </source>
</reference>
<keyword evidence="3 4" id="KW-0862">Zinc</keyword>
<feature type="region of interest" description="Disordered" evidence="6">
    <location>
        <begin position="626"/>
        <end position="647"/>
    </location>
</feature>
<keyword evidence="5" id="KW-0175">Coiled coil</keyword>
<evidence type="ECO:0000256" key="4">
    <source>
        <dbReference type="PROSITE-ProRule" id="PRU00125"/>
    </source>
</evidence>
<dbReference type="InterPro" id="IPR046349">
    <property type="entry name" value="C1-like_sf"/>
</dbReference>
<evidence type="ECO:0008006" key="12">
    <source>
        <dbReference type="Google" id="ProtNLM"/>
    </source>
</evidence>
<evidence type="ECO:0000259" key="7">
    <source>
        <dbReference type="PROSITE" id="PS50023"/>
    </source>
</evidence>
<comment type="caution">
    <text evidence="10">The sequence shown here is derived from an EMBL/GenBank/DDBJ whole genome shotgun (WGS) entry which is preliminary data.</text>
</comment>
<dbReference type="SUPFAM" id="SSF48350">
    <property type="entry name" value="GTPase activation domain, GAP"/>
    <property type="match status" value="1"/>
</dbReference>
<feature type="region of interest" description="Disordered" evidence="6">
    <location>
        <begin position="735"/>
        <end position="854"/>
    </location>
</feature>
<dbReference type="PANTHER" id="PTHR23176:SF128">
    <property type="entry name" value="RHO GTPASE-ACTIVATING PROTEIN RGD1"/>
    <property type="match status" value="1"/>
</dbReference>
<evidence type="ECO:0000256" key="3">
    <source>
        <dbReference type="ARBA" id="ARBA00022833"/>
    </source>
</evidence>
<dbReference type="Pfam" id="PF00412">
    <property type="entry name" value="LIM"/>
    <property type="match status" value="1"/>
</dbReference>
<dbReference type="PROSITE" id="PS50081">
    <property type="entry name" value="ZF_DAG_PE_2"/>
    <property type="match status" value="1"/>
</dbReference>
<dbReference type="PROSITE" id="PS50238">
    <property type="entry name" value="RHOGAP"/>
    <property type="match status" value="1"/>
</dbReference>
<dbReference type="GO" id="GO:0046872">
    <property type="term" value="F:metal ion binding"/>
    <property type="evidence" value="ECO:0007669"/>
    <property type="project" value="UniProtKB-KW"/>
</dbReference>
<feature type="compositionally biased region" description="Gly residues" evidence="6">
    <location>
        <begin position="829"/>
        <end position="842"/>
    </location>
</feature>
<dbReference type="SMART" id="SM00109">
    <property type="entry name" value="C1"/>
    <property type="match status" value="1"/>
</dbReference>
<name>A0A2S5B567_9BASI</name>
<dbReference type="GO" id="GO:0005096">
    <property type="term" value="F:GTPase activator activity"/>
    <property type="evidence" value="ECO:0007669"/>
    <property type="project" value="UniProtKB-KW"/>
</dbReference>
<organism evidence="10 11">
    <name type="scientific">Rhodotorula taiwanensis</name>
    <dbReference type="NCBI Taxonomy" id="741276"/>
    <lineage>
        <taxon>Eukaryota</taxon>
        <taxon>Fungi</taxon>
        <taxon>Dikarya</taxon>
        <taxon>Basidiomycota</taxon>
        <taxon>Pucciniomycotina</taxon>
        <taxon>Microbotryomycetes</taxon>
        <taxon>Sporidiobolales</taxon>
        <taxon>Sporidiobolaceae</taxon>
        <taxon>Rhodotorula</taxon>
    </lineage>
</organism>
<dbReference type="SUPFAM" id="SSF57889">
    <property type="entry name" value="Cysteine-rich domain"/>
    <property type="match status" value="1"/>
</dbReference>
<dbReference type="PROSITE" id="PS00478">
    <property type="entry name" value="LIM_DOMAIN_1"/>
    <property type="match status" value="1"/>
</dbReference>
<dbReference type="Proteomes" id="UP000237144">
    <property type="component" value="Unassembled WGS sequence"/>
</dbReference>
<evidence type="ECO:0000259" key="8">
    <source>
        <dbReference type="PROSITE" id="PS50081"/>
    </source>
</evidence>
<accession>A0A2S5B567</accession>